<dbReference type="AlphaFoldDB" id="A0AAD7NSZ7"/>
<accession>A0AAD7NSZ7</accession>
<comment type="caution">
    <text evidence="1">The sequence shown here is derived from an EMBL/GenBank/DDBJ whole genome shotgun (WGS) entry which is preliminary data.</text>
</comment>
<dbReference type="InterPro" id="IPR029058">
    <property type="entry name" value="AB_hydrolase_fold"/>
</dbReference>
<protein>
    <recommendedName>
        <fullName evidence="3">AB hydrolase-1 domain-containing protein</fullName>
    </recommendedName>
</protein>
<reference evidence="1" key="1">
    <citation type="submission" date="2023-03" db="EMBL/GenBank/DDBJ databases">
        <title>Massive genome expansion in bonnet fungi (Mycena s.s.) driven by repeated elements and novel gene families across ecological guilds.</title>
        <authorList>
            <consortium name="Lawrence Berkeley National Laboratory"/>
            <person name="Harder C.B."/>
            <person name="Miyauchi S."/>
            <person name="Viragh M."/>
            <person name="Kuo A."/>
            <person name="Thoen E."/>
            <person name="Andreopoulos B."/>
            <person name="Lu D."/>
            <person name="Skrede I."/>
            <person name="Drula E."/>
            <person name="Henrissat B."/>
            <person name="Morin E."/>
            <person name="Kohler A."/>
            <person name="Barry K."/>
            <person name="LaButti K."/>
            <person name="Morin E."/>
            <person name="Salamov A."/>
            <person name="Lipzen A."/>
            <person name="Mereny Z."/>
            <person name="Hegedus B."/>
            <person name="Baldrian P."/>
            <person name="Stursova M."/>
            <person name="Weitz H."/>
            <person name="Taylor A."/>
            <person name="Grigoriev I.V."/>
            <person name="Nagy L.G."/>
            <person name="Martin F."/>
            <person name="Kauserud H."/>
        </authorList>
    </citation>
    <scope>NUCLEOTIDE SEQUENCE</scope>
    <source>
        <strain evidence="1">CBHHK182m</strain>
    </source>
</reference>
<evidence type="ECO:0000313" key="2">
    <source>
        <dbReference type="Proteomes" id="UP001215598"/>
    </source>
</evidence>
<dbReference type="EMBL" id="JARKIB010000012">
    <property type="protein sequence ID" value="KAJ7773854.1"/>
    <property type="molecule type" value="Genomic_DNA"/>
</dbReference>
<organism evidence="1 2">
    <name type="scientific">Mycena metata</name>
    <dbReference type="NCBI Taxonomy" id="1033252"/>
    <lineage>
        <taxon>Eukaryota</taxon>
        <taxon>Fungi</taxon>
        <taxon>Dikarya</taxon>
        <taxon>Basidiomycota</taxon>
        <taxon>Agaricomycotina</taxon>
        <taxon>Agaricomycetes</taxon>
        <taxon>Agaricomycetidae</taxon>
        <taxon>Agaricales</taxon>
        <taxon>Marasmiineae</taxon>
        <taxon>Mycenaceae</taxon>
        <taxon>Mycena</taxon>
    </lineage>
</organism>
<dbReference type="Proteomes" id="UP001215598">
    <property type="component" value="Unassembled WGS sequence"/>
</dbReference>
<gene>
    <name evidence="1" type="ORF">B0H16DRAFT_1304083</name>
</gene>
<evidence type="ECO:0000313" key="1">
    <source>
        <dbReference type="EMBL" id="KAJ7773854.1"/>
    </source>
</evidence>
<name>A0AAD7NSZ7_9AGAR</name>
<evidence type="ECO:0008006" key="3">
    <source>
        <dbReference type="Google" id="ProtNLM"/>
    </source>
</evidence>
<sequence>MSTSPYSEKTLKLPDGVEIRYTDSGAPNTSDYTTMVVIHGTGFNGYSMVQLHEYAPKHNLRTILCNRRHYHGTTKYSEEELSELKAGSKCIQDKLGLQTAWFLEHFVKNEGITKVTADRRGGGVILMGWSFGNATTLAILADPEVIPRPVYETIEPYLRSLVLYDPPGLAMGYPSTVIEEGYNPLADPSCTTPTEVFENFQKWVSSYFKHPDIGGGLASGLSFEKCTDRKTIDQWTLEEKAKFCEEDGAAHSDIPS</sequence>
<dbReference type="Gene3D" id="3.40.50.1820">
    <property type="entry name" value="alpha/beta hydrolase"/>
    <property type="match status" value="1"/>
</dbReference>
<dbReference type="SUPFAM" id="SSF53474">
    <property type="entry name" value="alpha/beta-Hydrolases"/>
    <property type="match status" value="1"/>
</dbReference>
<proteinExistence type="predicted"/>
<keyword evidence="2" id="KW-1185">Reference proteome</keyword>